<organism evidence="2 3">
    <name type="scientific">Sphaerisporangium siamense</name>
    <dbReference type="NCBI Taxonomy" id="795645"/>
    <lineage>
        <taxon>Bacteria</taxon>
        <taxon>Bacillati</taxon>
        <taxon>Actinomycetota</taxon>
        <taxon>Actinomycetes</taxon>
        <taxon>Streptosporangiales</taxon>
        <taxon>Streptosporangiaceae</taxon>
        <taxon>Sphaerisporangium</taxon>
    </lineage>
</organism>
<evidence type="ECO:0000313" key="2">
    <source>
        <dbReference type="EMBL" id="MBB4700073.1"/>
    </source>
</evidence>
<evidence type="ECO:0000313" key="3">
    <source>
        <dbReference type="Proteomes" id="UP000542210"/>
    </source>
</evidence>
<comment type="caution">
    <text evidence="2">The sequence shown here is derived from an EMBL/GenBank/DDBJ whole genome shotgun (WGS) entry which is preliminary data.</text>
</comment>
<name>A0A7W7G6Z5_9ACTN</name>
<reference evidence="2 3" key="1">
    <citation type="submission" date="2020-08" db="EMBL/GenBank/DDBJ databases">
        <title>Sequencing the genomes of 1000 actinobacteria strains.</title>
        <authorList>
            <person name="Klenk H.-P."/>
        </authorList>
    </citation>
    <scope>NUCLEOTIDE SEQUENCE [LARGE SCALE GENOMIC DNA]</scope>
    <source>
        <strain evidence="2 3">DSM 45784</strain>
    </source>
</reference>
<evidence type="ECO:0000256" key="1">
    <source>
        <dbReference type="SAM" id="Phobius"/>
    </source>
</evidence>
<gene>
    <name evidence="2" type="ORF">BJ982_001617</name>
</gene>
<dbReference type="RefSeq" id="WP_184877956.1">
    <property type="nucleotide sequence ID" value="NZ_BOOV01000009.1"/>
</dbReference>
<feature type="transmembrane region" description="Helical" evidence="1">
    <location>
        <begin position="103"/>
        <end position="123"/>
    </location>
</feature>
<protein>
    <submittedName>
        <fullName evidence="2">Uncharacterized membrane protein HdeD (DUF308 family)</fullName>
    </submittedName>
</protein>
<feature type="transmembrane region" description="Helical" evidence="1">
    <location>
        <begin position="15"/>
        <end position="35"/>
    </location>
</feature>
<keyword evidence="3" id="KW-1185">Reference proteome</keyword>
<proteinExistence type="predicted"/>
<feature type="transmembrane region" description="Helical" evidence="1">
    <location>
        <begin position="41"/>
        <end position="63"/>
    </location>
</feature>
<keyword evidence="1" id="KW-0472">Membrane</keyword>
<dbReference type="AlphaFoldDB" id="A0A7W7G6Z5"/>
<dbReference type="Proteomes" id="UP000542210">
    <property type="component" value="Unassembled WGS sequence"/>
</dbReference>
<accession>A0A7W7G6Z5</accession>
<sequence length="129" mass="13809">MPLWPTLKHRVGRRGATLCVFAVLDLGYAGVLLTAPATGSYLFLAALLPLPFWAGIWAAIGVLCAVQAWMHADRIAFTAASLIKVVWGMVHLAGWALGVLPRGWVLAIFFLVFAALVAVIAGWPEGGER</sequence>
<dbReference type="EMBL" id="JACHND010000001">
    <property type="protein sequence ID" value="MBB4700073.1"/>
    <property type="molecule type" value="Genomic_DNA"/>
</dbReference>
<keyword evidence="1" id="KW-0812">Transmembrane</keyword>
<keyword evidence="1" id="KW-1133">Transmembrane helix</keyword>
<feature type="transmembrane region" description="Helical" evidence="1">
    <location>
        <begin position="75"/>
        <end position="97"/>
    </location>
</feature>